<keyword evidence="1" id="KW-0732">Signal</keyword>
<dbReference type="RefSeq" id="WP_185780531.1">
    <property type="nucleotide sequence ID" value="NZ_JACJUU010000014.1"/>
</dbReference>
<dbReference type="Pfam" id="PF04402">
    <property type="entry name" value="SIMPL"/>
    <property type="match status" value="1"/>
</dbReference>
<keyword evidence="3" id="KW-1185">Reference proteome</keyword>
<name>A0A842HT98_9BURK</name>
<evidence type="ECO:0000313" key="2">
    <source>
        <dbReference type="EMBL" id="MBC2770868.1"/>
    </source>
</evidence>
<protein>
    <submittedName>
        <fullName evidence="2">SIMPL domain-containing protein</fullName>
    </submittedName>
</protein>
<sequence length="251" mass="26264">MSQSFTLLKSFSVAPLVLSAAFAVVGVPAAVAQNIVPDAPALMRKGQLPLAALNASASSQVSQDTIKITLAAQVANASHQKVSAGLTQALDSVVKQAKAVSSVKTYSGNYRVWPLTNDEGKITGWQGRAEVILESTDFEAASGLAGQLSDRMSIANLQFSVSPQVRAKAEADLLNDAAQAFKGRAQSVAQAFGYQGFRIKTLSLDGGGAEYAPMPRMMMAASADKMAVPLEAGVETVTVSVRGEVYLLENK</sequence>
<dbReference type="Gene3D" id="3.30.110.170">
    <property type="entry name" value="Protein of unknown function (DUF541), domain 1"/>
    <property type="match status" value="1"/>
</dbReference>
<dbReference type="AlphaFoldDB" id="A0A842HT98"/>
<evidence type="ECO:0000256" key="1">
    <source>
        <dbReference type="SAM" id="SignalP"/>
    </source>
</evidence>
<feature type="signal peptide" evidence="1">
    <location>
        <begin position="1"/>
        <end position="32"/>
    </location>
</feature>
<reference evidence="2 3" key="1">
    <citation type="submission" date="2020-08" db="EMBL/GenBank/DDBJ databases">
        <title>Paraeoetvoesia sp. YC-7-48 draft genome sequence.</title>
        <authorList>
            <person name="Yao L."/>
        </authorList>
    </citation>
    <scope>NUCLEOTIDE SEQUENCE [LARGE SCALE GENOMIC DNA]</scope>
    <source>
        <strain evidence="3">YC-7-48</strain>
    </source>
</reference>
<accession>A0A842HT98</accession>
<dbReference type="Proteomes" id="UP000545386">
    <property type="component" value="Unassembled WGS sequence"/>
</dbReference>
<proteinExistence type="predicted"/>
<dbReference type="EMBL" id="JACJUU010000014">
    <property type="protein sequence ID" value="MBC2770868.1"/>
    <property type="molecule type" value="Genomic_DNA"/>
</dbReference>
<comment type="caution">
    <text evidence="2">The sequence shown here is derived from an EMBL/GenBank/DDBJ whole genome shotgun (WGS) entry which is preliminary data.</text>
</comment>
<dbReference type="PANTHER" id="PTHR34387:SF1">
    <property type="entry name" value="PERIPLASMIC IMMUNOGENIC PROTEIN"/>
    <property type="match status" value="1"/>
</dbReference>
<dbReference type="InterPro" id="IPR007497">
    <property type="entry name" value="SIMPL/DUF541"/>
</dbReference>
<evidence type="ECO:0000313" key="3">
    <source>
        <dbReference type="Proteomes" id="UP000545386"/>
    </source>
</evidence>
<dbReference type="Gene3D" id="3.30.70.2970">
    <property type="entry name" value="Protein of unknown function (DUF541), domain 2"/>
    <property type="match status" value="1"/>
</dbReference>
<organism evidence="2 3">
    <name type="scientific">Pusillimonas minor</name>
    <dbReference type="NCBI Taxonomy" id="2697024"/>
    <lineage>
        <taxon>Bacteria</taxon>
        <taxon>Pseudomonadati</taxon>
        <taxon>Pseudomonadota</taxon>
        <taxon>Betaproteobacteria</taxon>
        <taxon>Burkholderiales</taxon>
        <taxon>Alcaligenaceae</taxon>
        <taxon>Pusillimonas</taxon>
    </lineage>
</organism>
<dbReference type="GO" id="GO:0006974">
    <property type="term" value="P:DNA damage response"/>
    <property type="evidence" value="ECO:0007669"/>
    <property type="project" value="TreeGrafter"/>
</dbReference>
<dbReference type="PANTHER" id="PTHR34387">
    <property type="entry name" value="SLR1258 PROTEIN"/>
    <property type="match status" value="1"/>
</dbReference>
<dbReference type="InterPro" id="IPR052022">
    <property type="entry name" value="26kDa_periplasmic_antigen"/>
</dbReference>
<feature type="chain" id="PRO_5032924217" evidence="1">
    <location>
        <begin position="33"/>
        <end position="251"/>
    </location>
</feature>
<gene>
    <name evidence="2" type="ORF">GTU67_13205</name>
</gene>